<feature type="binding site" evidence="4">
    <location>
        <begin position="6"/>
        <end position="13"/>
    </location>
    <ligand>
        <name>substrate</name>
    </ligand>
</feature>
<dbReference type="EMBL" id="CP000927">
    <property type="protein sequence ID" value="ABZ72579.1"/>
    <property type="molecule type" value="Genomic_DNA"/>
</dbReference>
<organism evidence="5">
    <name type="scientific">Caulobacter sp. (strain K31)</name>
    <dbReference type="NCBI Taxonomy" id="366602"/>
    <lineage>
        <taxon>Bacteria</taxon>
        <taxon>Pseudomonadati</taxon>
        <taxon>Pseudomonadota</taxon>
        <taxon>Alphaproteobacteria</taxon>
        <taxon>Caulobacterales</taxon>
        <taxon>Caulobacteraceae</taxon>
        <taxon>Caulobacter</taxon>
    </lineage>
</organism>
<reference evidence="5" key="1">
    <citation type="submission" date="2008-01" db="EMBL/GenBank/DDBJ databases">
        <title>Complete sequence of chromosome of Caulobacter sp. K31.</title>
        <authorList>
            <consortium name="US DOE Joint Genome Institute"/>
            <person name="Copeland A."/>
            <person name="Lucas S."/>
            <person name="Lapidus A."/>
            <person name="Barry K."/>
            <person name="Glavina del Rio T."/>
            <person name="Dalin E."/>
            <person name="Tice H."/>
            <person name="Pitluck S."/>
            <person name="Bruce D."/>
            <person name="Goodwin L."/>
            <person name="Thompson L.S."/>
            <person name="Brettin T."/>
            <person name="Detter J.C."/>
            <person name="Han C."/>
            <person name="Schmutz J."/>
            <person name="Larimer F."/>
            <person name="Land M."/>
            <person name="Hauser L."/>
            <person name="Kyrpides N."/>
            <person name="Kim E."/>
            <person name="Stephens C."/>
            <person name="Richardson P."/>
        </authorList>
    </citation>
    <scope>NUCLEOTIDE SEQUENCE [LARGE SCALE GENOMIC DNA]</scope>
    <source>
        <strain evidence="5">K31</strain>
    </source>
</reference>
<dbReference type="GO" id="GO:0005737">
    <property type="term" value="C:cytoplasm"/>
    <property type="evidence" value="ECO:0007669"/>
    <property type="project" value="TreeGrafter"/>
</dbReference>
<dbReference type="KEGG" id="cak:Caul_3452"/>
<dbReference type="SUPFAM" id="SSF53254">
    <property type="entry name" value="Phosphoglycerate mutase-like"/>
    <property type="match status" value="1"/>
</dbReference>
<evidence type="ECO:0000256" key="3">
    <source>
        <dbReference type="PIRSR" id="PIRSR613078-1"/>
    </source>
</evidence>
<proteinExistence type="predicted"/>
<protein>
    <submittedName>
        <fullName evidence="5">Phosphoglycerate mutase</fullName>
    </submittedName>
</protein>
<feature type="active site" description="Tele-phosphohistidine intermediate" evidence="3">
    <location>
        <position position="7"/>
    </location>
</feature>
<dbReference type="HOGENOM" id="CLU_033323_9_1_5"/>
<evidence type="ECO:0000256" key="4">
    <source>
        <dbReference type="PIRSR" id="PIRSR613078-2"/>
    </source>
</evidence>
<accession>B0T5Z8</accession>
<keyword evidence="2" id="KW-0413">Isomerase</keyword>
<dbReference type="OrthoDB" id="9781415at2"/>
<dbReference type="InterPro" id="IPR050275">
    <property type="entry name" value="PGM_Phosphatase"/>
</dbReference>
<dbReference type="CDD" id="cd07067">
    <property type="entry name" value="HP_PGM_like"/>
    <property type="match status" value="1"/>
</dbReference>
<evidence type="ECO:0000313" key="5">
    <source>
        <dbReference type="EMBL" id="ABZ72579.1"/>
    </source>
</evidence>
<name>B0T5Z8_CAUSK</name>
<evidence type="ECO:0000256" key="1">
    <source>
        <dbReference type="ARBA" id="ARBA00023152"/>
    </source>
</evidence>
<feature type="active site" description="Proton donor/acceptor" evidence="3">
    <location>
        <position position="86"/>
    </location>
</feature>
<keyword evidence="1" id="KW-0324">Glycolysis</keyword>
<feature type="binding site" evidence="4">
    <location>
        <position position="62"/>
    </location>
    <ligand>
        <name>substrate</name>
    </ligand>
</feature>
<evidence type="ECO:0000256" key="2">
    <source>
        <dbReference type="ARBA" id="ARBA00023235"/>
    </source>
</evidence>
<dbReference type="GO" id="GO:0016791">
    <property type="term" value="F:phosphatase activity"/>
    <property type="evidence" value="ECO:0007669"/>
    <property type="project" value="TreeGrafter"/>
</dbReference>
<dbReference type="PANTHER" id="PTHR48100:SF1">
    <property type="entry name" value="HISTIDINE PHOSPHATASE FAMILY PROTEIN-RELATED"/>
    <property type="match status" value="1"/>
</dbReference>
<dbReference type="Pfam" id="PF00300">
    <property type="entry name" value="His_Phos_1"/>
    <property type="match status" value="1"/>
</dbReference>
<gene>
    <name evidence="5" type="ordered locus">Caul_3452</name>
</gene>
<dbReference type="SMART" id="SM00855">
    <property type="entry name" value="PGAM"/>
    <property type="match status" value="1"/>
</dbReference>
<dbReference type="InterPro" id="IPR029033">
    <property type="entry name" value="His_PPase_superfam"/>
</dbReference>
<dbReference type="PROSITE" id="PS00175">
    <property type="entry name" value="PG_MUTASE"/>
    <property type="match status" value="1"/>
</dbReference>
<dbReference type="STRING" id="366602.Caul_3452"/>
<dbReference type="InterPro" id="IPR013078">
    <property type="entry name" value="His_Pase_superF_clade-1"/>
</dbReference>
<dbReference type="InterPro" id="IPR001345">
    <property type="entry name" value="PG/BPGM_mutase_AS"/>
</dbReference>
<dbReference type="PANTHER" id="PTHR48100">
    <property type="entry name" value="BROAD-SPECIFICITY PHOSPHATASE YOR283W-RELATED"/>
    <property type="match status" value="1"/>
</dbReference>
<sequence length="200" mass="22100">MIYLCRHGETAFNRERRLQGRGESELTALGQRQAEAMADLLHGLVLIEATLPWRIVASPLGRTRATAAAISARLGVPVEIDERLVEIDVGDWSGRLRDDVAREHPELFKTPEWFFAGPGGETYEDMMARLSDWLAAQAAESERRLIVVSHGVAGRFLRGAYLGLSRPDLLALDVPQDAIFRLADGQVDRLECEPVKGVVG</sequence>
<dbReference type="AlphaFoldDB" id="B0T5Z8"/>
<dbReference type="Gene3D" id="3.40.50.1240">
    <property type="entry name" value="Phosphoglycerate mutase-like"/>
    <property type="match status" value="1"/>
</dbReference>
<dbReference type="eggNOG" id="COG0406">
    <property type="taxonomic scope" value="Bacteria"/>
</dbReference>
<dbReference type="PIRSF" id="PIRSF000709">
    <property type="entry name" value="6PFK_2-Ptase"/>
    <property type="match status" value="1"/>
</dbReference>